<keyword evidence="2" id="KW-1185">Reference proteome</keyword>
<dbReference type="EMBL" id="JAFIQS020000013">
    <property type="protein sequence ID" value="KAH9474326.1"/>
    <property type="molecule type" value="Genomic_DNA"/>
</dbReference>
<reference evidence="1" key="1">
    <citation type="submission" date="2021-10" db="EMBL/GenBank/DDBJ databases">
        <title>Psilocybe cubensis genome.</title>
        <authorList>
            <person name="Mckernan K.J."/>
            <person name="Crawford S."/>
            <person name="Trippe A."/>
            <person name="Kane L.T."/>
            <person name="Mclaughlin S."/>
        </authorList>
    </citation>
    <scope>NUCLEOTIDE SEQUENCE</scope>
    <source>
        <strain evidence="1">MGC-MH-2018</strain>
    </source>
</reference>
<name>A0ACB8GGK3_PSICU</name>
<sequence>MPKQTITDLKEFRNAVETLDKKVRRGLENGNVAEVVNLHWDLVTKLAVATSTAEECVAEKQKKSNIFLFQFLLAYGTARRQNRHHSSEFLKEMRDLLNKEGASNAPEHQDDSTSGRPGEGRKSANRMLNSTRREDAQPLPKKRRGTEKVGLASAPPAKRDSTRASATKTFAELEASEDDNGTFIPSQNPSDPESAEENIKIKAVRQKANRNKTSARQSKEKSVGPGHDERLPVKATKWIHHRRGCRGKGEEIERCSEVDENESITSELEEDRNPKITPRGALTLIKVQSSNLVNSRNRSAERQDAVKATVTPAIAESKVQRAAQDTKESASLTISDKAKTHRQTLERLTENVPQPPARSVPSDTVKKKQPKKNDEAKTPRETSERPNVPPPPDRPILSEKAMGKQPERNVKTWNEWFHEDVSQSSSTRPPPPLPPRPSYIRNWDVESDPEDDVTNCTLSTEDRLTKLEKKCAKIIRKMKKMDDQLTSYDHGFDYITGKLAFFILSLELLDSKFDVLNHFYGEVIERVTVIRREVNAVLHDIYEHSSSEAGDHTHHEPPPTQSSQTHHSENNADSNTADLAKASPPAPISIDQKYVPVHSHNKLAALAKVWSGGSSDRPIDLEEHDSLPLASSNHVKHAEINAEAKLAKPVSSPTRVNAAYLPSHVKPTEHAEVVEHAPSPTRVDAVYLPVQASPSNDVESMDTHLESPNRTNTDTAKVLTNDTSHTEAPLLQANPQAAANEDHAENAERVENTECIENAEVADNTKYVEKAKHVVSNSDAKGKDKGVELQQGDQSSPNVSTPHNSHDDKSRGAIVPYHPVFTVPSVKILTTQAKPPPLSPSLIPLLKIGPDGNLLTHPGPQDDEDDMVEY</sequence>
<gene>
    <name evidence="1" type="ORF">JR316_0012784</name>
</gene>
<organism evidence="1 2">
    <name type="scientific">Psilocybe cubensis</name>
    <name type="common">Psychedelic mushroom</name>
    <name type="synonym">Stropharia cubensis</name>
    <dbReference type="NCBI Taxonomy" id="181762"/>
    <lineage>
        <taxon>Eukaryota</taxon>
        <taxon>Fungi</taxon>
        <taxon>Dikarya</taxon>
        <taxon>Basidiomycota</taxon>
        <taxon>Agaricomycotina</taxon>
        <taxon>Agaricomycetes</taxon>
        <taxon>Agaricomycetidae</taxon>
        <taxon>Agaricales</taxon>
        <taxon>Agaricineae</taxon>
        <taxon>Strophariaceae</taxon>
        <taxon>Psilocybe</taxon>
    </lineage>
</organism>
<dbReference type="Proteomes" id="UP000664032">
    <property type="component" value="Unassembled WGS sequence"/>
</dbReference>
<evidence type="ECO:0000313" key="2">
    <source>
        <dbReference type="Proteomes" id="UP000664032"/>
    </source>
</evidence>
<evidence type="ECO:0000313" key="1">
    <source>
        <dbReference type="EMBL" id="KAH9474326.1"/>
    </source>
</evidence>
<comment type="caution">
    <text evidence="1">The sequence shown here is derived from an EMBL/GenBank/DDBJ whole genome shotgun (WGS) entry which is preliminary data.</text>
</comment>
<protein>
    <submittedName>
        <fullName evidence="1">Uncharacterized protein</fullName>
    </submittedName>
</protein>
<proteinExistence type="predicted"/>
<accession>A0ACB8GGK3</accession>